<keyword evidence="1" id="KW-1133">Transmembrane helix</keyword>
<feature type="transmembrane region" description="Helical" evidence="1">
    <location>
        <begin position="152"/>
        <end position="179"/>
    </location>
</feature>
<dbReference type="PANTHER" id="PTHR43471">
    <property type="entry name" value="ABC TRANSPORTER PERMEASE"/>
    <property type="match status" value="1"/>
</dbReference>
<name>A0ABX8XA46_SHEPU</name>
<dbReference type="GeneID" id="67444936"/>
<feature type="transmembrane region" description="Helical" evidence="1">
    <location>
        <begin position="69"/>
        <end position="90"/>
    </location>
</feature>
<keyword evidence="1" id="KW-0812">Transmembrane</keyword>
<evidence type="ECO:0000256" key="1">
    <source>
        <dbReference type="SAM" id="Phobius"/>
    </source>
</evidence>
<reference evidence="2 3" key="1">
    <citation type="submission" date="2021-08" db="EMBL/GenBank/DDBJ databases">
        <title>Shewanella putrefaciens YZ-J, complete genome.</title>
        <authorList>
            <person name="Yi Z."/>
        </authorList>
    </citation>
    <scope>NUCLEOTIDE SEQUENCE [LARGE SCALE GENOMIC DNA]</scope>
    <source>
        <strain evidence="2 3">YZ-J</strain>
    </source>
</reference>
<dbReference type="EMBL" id="CP080635">
    <property type="protein sequence ID" value="QYX72357.1"/>
    <property type="molecule type" value="Genomic_DNA"/>
</dbReference>
<feature type="transmembrane region" description="Helical" evidence="1">
    <location>
        <begin position="263"/>
        <end position="287"/>
    </location>
</feature>
<feature type="transmembrane region" description="Helical" evidence="1">
    <location>
        <begin position="191"/>
        <end position="216"/>
    </location>
</feature>
<organism evidence="2 3">
    <name type="scientific">Shewanella putrefaciens</name>
    <name type="common">Pseudomonas putrefaciens</name>
    <dbReference type="NCBI Taxonomy" id="24"/>
    <lineage>
        <taxon>Bacteria</taxon>
        <taxon>Pseudomonadati</taxon>
        <taxon>Pseudomonadota</taxon>
        <taxon>Gammaproteobacteria</taxon>
        <taxon>Alteromonadales</taxon>
        <taxon>Shewanellaceae</taxon>
        <taxon>Shewanella</taxon>
    </lineage>
</organism>
<feature type="transmembrane region" description="Helical" evidence="1">
    <location>
        <begin position="127"/>
        <end position="145"/>
    </location>
</feature>
<protein>
    <submittedName>
        <fullName evidence="2">ABC transporter permease</fullName>
    </submittedName>
</protein>
<feature type="transmembrane region" description="Helical" evidence="1">
    <location>
        <begin position="35"/>
        <end position="57"/>
    </location>
</feature>
<dbReference type="RefSeq" id="WP_014611396.1">
    <property type="nucleotide sequence ID" value="NZ_BMPK01000001.1"/>
</dbReference>
<sequence length="292" mass="31799">MKQACVLQENVHLSAMSLIVTIAAKEFKDNLRNRWLWMMTGILLLLSLSVGFMGSSISGSLVIFEPAQILSGLVTLSVFMLPLGAILLSYDSFVGEKESGTLLLLLTYPLARWHIVCGKLLGHASVLAVACILGFGITGFILGMLSEVHIRLSILIGFIHLISSGILLSLVFVLLGYWISLMVREKAKALGILLVLWFALVLIYDLVLLTALVGLADTLNRTLFNVLILLNPSDLFRALNLLAGQSETLAAKSSLALIAQTGIGLPLMYGSLMCWIGLLLLGCFWIFNHQDI</sequence>
<keyword evidence="3" id="KW-1185">Reference proteome</keyword>
<accession>A0ABX8XA46</accession>
<dbReference type="Proteomes" id="UP000827084">
    <property type="component" value="Chromosome"/>
</dbReference>
<evidence type="ECO:0000313" key="3">
    <source>
        <dbReference type="Proteomes" id="UP000827084"/>
    </source>
</evidence>
<proteinExistence type="predicted"/>
<evidence type="ECO:0000313" key="2">
    <source>
        <dbReference type="EMBL" id="QYX72357.1"/>
    </source>
</evidence>
<dbReference type="Pfam" id="PF12679">
    <property type="entry name" value="ABC2_membrane_2"/>
    <property type="match status" value="1"/>
</dbReference>
<dbReference type="PANTHER" id="PTHR43471:SF1">
    <property type="entry name" value="ABC TRANSPORTER PERMEASE PROTEIN NOSY-RELATED"/>
    <property type="match status" value="1"/>
</dbReference>
<keyword evidence="1" id="KW-0472">Membrane</keyword>
<gene>
    <name evidence="2" type="ORF">K3G22_16715</name>
</gene>